<dbReference type="EMBL" id="LGRX02027548">
    <property type="protein sequence ID" value="KAK3249201.1"/>
    <property type="molecule type" value="Genomic_DNA"/>
</dbReference>
<keyword evidence="3" id="KW-1185">Reference proteome</keyword>
<name>A0AAE0F228_9CHLO</name>
<evidence type="ECO:0000313" key="2">
    <source>
        <dbReference type="EMBL" id="KAK3249201.1"/>
    </source>
</evidence>
<reference evidence="2 3" key="1">
    <citation type="journal article" date="2015" name="Genome Biol. Evol.">
        <title>Comparative Genomics of a Bacterivorous Green Alga Reveals Evolutionary Causalities and Consequences of Phago-Mixotrophic Mode of Nutrition.</title>
        <authorList>
            <person name="Burns J.A."/>
            <person name="Paasch A."/>
            <person name="Narechania A."/>
            <person name="Kim E."/>
        </authorList>
    </citation>
    <scope>NUCLEOTIDE SEQUENCE [LARGE SCALE GENOMIC DNA]</scope>
    <source>
        <strain evidence="2 3">PLY_AMNH</strain>
    </source>
</reference>
<feature type="compositionally biased region" description="Basic and acidic residues" evidence="1">
    <location>
        <begin position="164"/>
        <end position="180"/>
    </location>
</feature>
<evidence type="ECO:0000313" key="3">
    <source>
        <dbReference type="Proteomes" id="UP001190700"/>
    </source>
</evidence>
<feature type="region of interest" description="Disordered" evidence="1">
    <location>
        <begin position="1"/>
        <end position="111"/>
    </location>
</feature>
<dbReference type="Proteomes" id="UP001190700">
    <property type="component" value="Unassembled WGS sequence"/>
</dbReference>
<comment type="caution">
    <text evidence="2">The sequence shown here is derived from an EMBL/GenBank/DDBJ whole genome shotgun (WGS) entry which is preliminary data.</text>
</comment>
<feature type="region of interest" description="Disordered" evidence="1">
    <location>
        <begin position="124"/>
        <end position="186"/>
    </location>
</feature>
<sequence length="325" mass="35033">MLASPSAARNLDRRSHAGTVAERNQSEGSDAAHDGEPSSIGDEGNAEGERWNGVIVVVEQLEGTRDGAPDGMAASSPPRPRGELQERHPQKEARQSTIPHLSAPTTSPTRVWAAPSALGTYRRVNRSGQHVSEQNCSKLRWRELNEPGSRSGGGSASDASEADADPRDEVGEAAKQDARGSARPKRRAYRGVFWAGQTKKSAAQIQRGGKFKLRNFETQAEGVQWPATSPRVKFDGENARTNFLGSASAALSQVLRLPPPASSPRVLSWPAARGLPVAPRAFERGSALFSFSSEGRQMLPWDARIRGWSVALLSFLYLILSSSFA</sequence>
<accession>A0AAE0F228</accession>
<feature type="compositionally biased region" description="Polar residues" evidence="1">
    <location>
        <begin position="95"/>
        <end position="109"/>
    </location>
</feature>
<evidence type="ECO:0000256" key="1">
    <source>
        <dbReference type="SAM" id="MobiDB-lite"/>
    </source>
</evidence>
<feature type="compositionally biased region" description="Basic and acidic residues" evidence="1">
    <location>
        <begin position="80"/>
        <end position="94"/>
    </location>
</feature>
<organism evidence="2 3">
    <name type="scientific">Cymbomonas tetramitiformis</name>
    <dbReference type="NCBI Taxonomy" id="36881"/>
    <lineage>
        <taxon>Eukaryota</taxon>
        <taxon>Viridiplantae</taxon>
        <taxon>Chlorophyta</taxon>
        <taxon>Pyramimonadophyceae</taxon>
        <taxon>Pyramimonadales</taxon>
        <taxon>Pyramimonadaceae</taxon>
        <taxon>Cymbomonas</taxon>
    </lineage>
</organism>
<gene>
    <name evidence="2" type="ORF">CYMTET_41363</name>
</gene>
<feature type="compositionally biased region" description="Polar residues" evidence="1">
    <location>
        <begin position="126"/>
        <end position="137"/>
    </location>
</feature>
<dbReference type="AlphaFoldDB" id="A0AAE0F228"/>
<protein>
    <submittedName>
        <fullName evidence="2">Uncharacterized protein</fullName>
    </submittedName>
</protein>
<proteinExistence type="predicted"/>